<organism evidence="6">
    <name type="scientific">Diabrotica virgifera virgifera</name>
    <name type="common">western corn rootworm</name>
    <dbReference type="NCBI Taxonomy" id="50390"/>
    <lineage>
        <taxon>Eukaryota</taxon>
        <taxon>Metazoa</taxon>
        <taxon>Ecdysozoa</taxon>
        <taxon>Arthropoda</taxon>
        <taxon>Hexapoda</taxon>
        <taxon>Insecta</taxon>
        <taxon>Pterygota</taxon>
        <taxon>Neoptera</taxon>
        <taxon>Endopterygota</taxon>
        <taxon>Coleoptera</taxon>
        <taxon>Polyphaga</taxon>
        <taxon>Cucujiformia</taxon>
        <taxon>Chrysomeloidea</taxon>
        <taxon>Chrysomelidae</taxon>
        <taxon>Galerucinae</taxon>
        <taxon>Diabroticina</taxon>
        <taxon>Diabroticites</taxon>
        <taxon>Diabrotica</taxon>
    </lineage>
</organism>
<dbReference type="AlphaFoldDB" id="A0A6P7G7H0"/>
<dbReference type="GeneID" id="114334595"/>
<dbReference type="InterPro" id="IPR015943">
    <property type="entry name" value="WD40/YVTN_repeat-like_dom_sf"/>
</dbReference>
<gene>
    <name evidence="6" type="primary">LOC114334595</name>
</gene>
<evidence type="ECO:0000256" key="1">
    <source>
        <dbReference type="ARBA" id="ARBA00009728"/>
    </source>
</evidence>
<dbReference type="PROSITE" id="PS50082">
    <property type="entry name" value="WD_REPEATS_2"/>
    <property type="match status" value="1"/>
</dbReference>
<keyword evidence="2 3" id="KW-0853">WD repeat</keyword>
<dbReference type="SMART" id="SM00320">
    <property type="entry name" value="WD40"/>
    <property type="match status" value="3"/>
</dbReference>
<dbReference type="GO" id="GO:0006406">
    <property type="term" value="P:mRNA export from nucleus"/>
    <property type="evidence" value="ECO:0007669"/>
    <property type="project" value="TreeGrafter"/>
</dbReference>
<dbReference type="InterPro" id="IPR036322">
    <property type="entry name" value="WD40_repeat_dom_sf"/>
</dbReference>
<keyword evidence="5" id="KW-1185">Reference proteome</keyword>
<protein>
    <submittedName>
        <fullName evidence="6">THO complex subunit 6 homolog</fullName>
    </submittedName>
</protein>
<name>A0A6P7G7H0_DIAVI</name>
<dbReference type="InterPro" id="IPR001680">
    <property type="entry name" value="WD40_rpt"/>
</dbReference>
<dbReference type="InParanoid" id="A0A6P7G7H0"/>
<dbReference type="Gene3D" id="2.130.10.10">
    <property type="entry name" value="YVTN repeat-like/Quinoprotein amine dehydrogenase"/>
    <property type="match status" value="1"/>
</dbReference>
<proteinExistence type="inferred from homology"/>
<dbReference type="GO" id="GO:0000346">
    <property type="term" value="C:transcription export complex"/>
    <property type="evidence" value="ECO:0007669"/>
    <property type="project" value="TreeGrafter"/>
</dbReference>
<reference evidence="6" key="1">
    <citation type="submission" date="2025-04" db="UniProtKB">
        <authorList>
            <consortium name="RefSeq"/>
        </authorList>
    </citation>
    <scope>IDENTIFICATION</scope>
    <source>
        <tissue evidence="6">Whole insect</tissue>
    </source>
</reference>
<dbReference type="SUPFAM" id="SSF50978">
    <property type="entry name" value="WD40 repeat-like"/>
    <property type="match status" value="1"/>
</dbReference>
<dbReference type="KEGG" id="dvv:114334595"/>
<dbReference type="CTD" id="79228"/>
<comment type="similarity">
    <text evidence="1">Belongs to the WD repeat THOC6 family.</text>
</comment>
<dbReference type="PANTHER" id="PTHR44411:SF1">
    <property type="entry name" value="THO COMPLEX SUBUNIT 6 HOMOLOG"/>
    <property type="match status" value="1"/>
</dbReference>
<dbReference type="Proteomes" id="UP001652700">
    <property type="component" value="Unplaced"/>
</dbReference>
<reference evidence="4" key="2">
    <citation type="submission" date="2025-05" db="UniProtKB">
        <authorList>
            <consortium name="EnsemblMetazoa"/>
        </authorList>
    </citation>
    <scope>IDENTIFICATION</scope>
</reference>
<dbReference type="Pfam" id="PF00400">
    <property type="entry name" value="WD40"/>
    <property type="match status" value="1"/>
</dbReference>
<dbReference type="InterPro" id="IPR042626">
    <property type="entry name" value="THOC6"/>
</dbReference>
<evidence type="ECO:0000256" key="2">
    <source>
        <dbReference type="ARBA" id="ARBA00022574"/>
    </source>
</evidence>
<dbReference type="EnsemblMetazoa" id="XM_028284669.2">
    <property type="protein sequence ID" value="XP_028140470.1"/>
    <property type="gene ID" value="LOC114334595"/>
</dbReference>
<dbReference type="RefSeq" id="XP_028140470.1">
    <property type="nucleotide sequence ID" value="XM_028284669.1"/>
</dbReference>
<accession>A0A6P7G7H0</accession>
<dbReference type="FunCoup" id="A0A6P7G7H0">
    <property type="interactions" value="1033"/>
</dbReference>
<sequence>MLTKDYYNTVLSQAISPCENYLVAGDIYGYLSIFHLSKITNPEAALSKEDLTPRYKIQVKNGFNQINSLLTTQSHLLVGIVGEILAYSWKSIKNTNPQPDWTIDLPNQKDTFESADVNVIKYYAEKNHIFVGCGDNNIYVYDLNYGKLLKTLTNHTDYIHCISNIGSDFISGAEDGVVNIWDTKTYKVAHSIEPHKNEKVARPELGKWIGSVSANEDYVLCGGGPRLSLWHYRFLSNSTVFPIDDRGIHVADIHKEKILAGGRSKLFIQMTFGGEIVAEIPVSSVTIYSAVYQEEPSKILCLAGSSPKIDLCSNFMYKNQQLSLY</sequence>
<dbReference type="OrthoDB" id="273067at2759"/>
<evidence type="ECO:0000313" key="5">
    <source>
        <dbReference type="Proteomes" id="UP001652700"/>
    </source>
</evidence>
<dbReference type="PANTHER" id="PTHR44411">
    <property type="entry name" value="THO COMPLEX SUBUNIT 6 HOMOLOG"/>
    <property type="match status" value="1"/>
</dbReference>
<evidence type="ECO:0000256" key="3">
    <source>
        <dbReference type="PROSITE-ProRule" id="PRU00221"/>
    </source>
</evidence>
<dbReference type="GO" id="GO:0000347">
    <property type="term" value="C:THO complex"/>
    <property type="evidence" value="ECO:0007669"/>
    <property type="project" value="TreeGrafter"/>
</dbReference>
<feature type="repeat" description="WD" evidence="3">
    <location>
        <begin position="152"/>
        <end position="191"/>
    </location>
</feature>
<evidence type="ECO:0000313" key="6">
    <source>
        <dbReference type="RefSeq" id="XP_028140470.1"/>
    </source>
</evidence>
<evidence type="ECO:0000313" key="4">
    <source>
        <dbReference type="EnsemblMetazoa" id="XP_028140470.1"/>
    </source>
</evidence>